<gene>
    <name evidence="1" type="ORF">TVY486_1103990</name>
</gene>
<sequence length="104" mass="10899">MSRGTSSLRTITTSLLHMANGCSTFATDLFTCAGHGQMSTATGRHRLHSNTNLMVDERSLTHSIGVLSSAHSKSSSSAFGANVSIIALGDETTKSTCHFVGPQD</sequence>
<name>G0UAS9_TRYVY</name>
<proteinExistence type="predicted"/>
<reference evidence="1" key="1">
    <citation type="journal article" date="2012" name="Proc. Natl. Acad. Sci. U.S.A.">
        <title>Antigenic diversity is generated by distinct evolutionary mechanisms in African trypanosome species.</title>
        <authorList>
            <person name="Jackson A.P."/>
            <person name="Berry A."/>
            <person name="Aslett M."/>
            <person name="Allison H.C."/>
            <person name="Burton P."/>
            <person name="Vavrova-Anderson J."/>
            <person name="Brown R."/>
            <person name="Browne H."/>
            <person name="Corton N."/>
            <person name="Hauser H."/>
            <person name="Gamble J."/>
            <person name="Gilderthorp R."/>
            <person name="Marcello L."/>
            <person name="McQuillan J."/>
            <person name="Otto T.D."/>
            <person name="Quail M.A."/>
            <person name="Sanders M.J."/>
            <person name="van Tonder A."/>
            <person name="Ginger M.L."/>
            <person name="Field M.C."/>
            <person name="Barry J.D."/>
            <person name="Hertz-Fowler C."/>
            <person name="Berriman M."/>
        </authorList>
    </citation>
    <scope>NUCLEOTIDE SEQUENCE</scope>
    <source>
        <strain evidence="1">Y486</strain>
    </source>
</reference>
<accession>G0UAS9</accession>
<protein>
    <submittedName>
        <fullName evidence="1">Uncharacterized protein</fullName>
    </submittedName>
</protein>
<dbReference type="AlphaFoldDB" id="G0UAS9"/>
<dbReference type="EMBL" id="HE573027">
    <property type="protein sequence ID" value="CCC52915.1"/>
    <property type="molecule type" value="Genomic_DNA"/>
</dbReference>
<evidence type="ECO:0000313" key="1">
    <source>
        <dbReference type="EMBL" id="CCC52915.1"/>
    </source>
</evidence>
<organism evidence="1">
    <name type="scientific">Trypanosoma vivax (strain Y486)</name>
    <dbReference type="NCBI Taxonomy" id="1055687"/>
    <lineage>
        <taxon>Eukaryota</taxon>
        <taxon>Discoba</taxon>
        <taxon>Euglenozoa</taxon>
        <taxon>Kinetoplastea</taxon>
        <taxon>Metakinetoplastina</taxon>
        <taxon>Trypanosomatida</taxon>
        <taxon>Trypanosomatidae</taxon>
        <taxon>Trypanosoma</taxon>
        <taxon>Duttonella</taxon>
    </lineage>
</organism>